<evidence type="ECO:0000256" key="4">
    <source>
        <dbReference type="ARBA" id="ARBA00010869"/>
    </source>
</evidence>
<dbReference type="PROSITE" id="PS51672">
    <property type="entry name" value="ACT_LIKE"/>
    <property type="match status" value="2"/>
</dbReference>
<dbReference type="InterPro" id="IPR001721">
    <property type="entry name" value="TD_ACT-like"/>
</dbReference>
<dbReference type="SUPFAM" id="SSF55021">
    <property type="entry name" value="ACT-like"/>
    <property type="match status" value="1"/>
</dbReference>
<dbReference type="RefSeq" id="XP_002172095.1">
    <property type="nucleotide sequence ID" value="XM_002172059.2"/>
</dbReference>
<evidence type="ECO:0000256" key="12">
    <source>
        <dbReference type="RuleBase" id="RU362012"/>
    </source>
</evidence>
<dbReference type="PANTHER" id="PTHR48078:SF11">
    <property type="entry name" value="THREONINE DEHYDRATASE, MITOCHONDRIAL"/>
    <property type="match status" value="1"/>
</dbReference>
<dbReference type="VEuPathDB" id="FungiDB:SJAG_00830"/>
<evidence type="ECO:0000256" key="11">
    <source>
        <dbReference type="ARBA" id="ARBA00023304"/>
    </source>
</evidence>
<protein>
    <recommendedName>
        <fullName evidence="12">Threonine dehydratase</fullName>
        <ecNumber evidence="12">4.3.1.19</ecNumber>
    </recommendedName>
    <alternativeName>
        <fullName evidence="12">Threonine deaminase</fullName>
    </alternativeName>
</protein>
<dbReference type="FunFam" id="3.40.1020.10:FF:000001">
    <property type="entry name" value="L-threonine dehydratase"/>
    <property type="match status" value="1"/>
</dbReference>
<evidence type="ECO:0000256" key="7">
    <source>
        <dbReference type="ARBA" id="ARBA00022624"/>
    </source>
</evidence>
<dbReference type="JaponicusDB" id="SJAG_00830">
    <property type="gene designation" value="tda1"/>
</dbReference>
<keyword evidence="9 12" id="KW-0663">Pyridoxal phosphate</keyword>
<evidence type="ECO:0000313" key="16">
    <source>
        <dbReference type="Proteomes" id="UP000001744"/>
    </source>
</evidence>
<proteinExistence type="inferred from homology"/>
<feature type="domain" description="ACT-like" evidence="13">
    <location>
        <begin position="430"/>
        <end position="502"/>
    </location>
</feature>
<dbReference type="CDD" id="cd04907">
    <property type="entry name" value="ACT_ThrD-I_2"/>
    <property type="match status" value="1"/>
</dbReference>
<dbReference type="InterPro" id="IPR005787">
    <property type="entry name" value="Thr_deHydtase_biosynth"/>
</dbReference>
<dbReference type="FunFam" id="3.40.50.1100:FF:000008">
    <property type="entry name" value="L-threonine dehydratase"/>
    <property type="match status" value="1"/>
</dbReference>
<comment type="similarity">
    <text evidence="4 12">Belongs to the serine/threonine dehydratase family.</text>
</comment>
<dbReference type="Proteomes" id="UP000001744">
    <property type="component" value="Unassembled WGS sequence"/>
</dbReference>
<dbReference type="InterPro" id="IPR045865">
    <property type="entry name" value="ACT-like_dom_sf"/>
</dbReference>
<dbReference type="GO" id="GO:0009097">
    <property type="term" value="P:isoleucine biosynthetic process"/>
    <property type="evidence" value="ECO:0000318"/>
    <property type="project" value="GO_Central"/>
</dbReference>
<keyword evidence="8" id="KW-0677">Repeat</keyword>
<dbReference type="InterPro" id="IPR036052">
    <property type="entry name" value="TrpB-like_PALP_sf"/>
</dbReference>
<keyword evidence="11 12" id="KW-0100">Branched-chain amino acid biosynthesis</keyword>
<dbReference type="NCBIfam" id="NF006674">
    <property type="entry name" value="PRK09224.1"/>
    <property type="match status" value="1"/>
</dbReference>
<dbReference type="HOGENOM" id="CLU_021152_6_0_1"/>
<comment type="pathway">
    <text evidence="3 12">Amino-acid biosynthesis; L-isoleucine biosynthesis; 2-oxobutanoate from L-threonine: step 1/1.</text>
</comment>
<name>B6JWQ1_SCHJY</name>
<sequence length="605" mass="66751">MKSAAFLRRTRTSGFLRSALGFQHPTASTAQIGVFRSVNTNVAAPRRPFTSTRVTLKASSISNPKIAGVNEYNVSPSVTDEEQKAIVSVVPKEMREADGTPDYLRLTLTSRIYDVMKETPLTKGVVISEGVGCPVYLKREDLTPVFSFKLRGAYNKMASLTPEETKNGVIACSAGNHAQGVAYAARHMGIKATIIMPRNTPEVKWKNVQRLGAEAVLVGDNFDEAKAECTRLAKEHNLPIIHPYDDPYVIAGQGTIAKEVLQQVDLKKLDAIYIAVGGAGLLAGVSAYVKRLAPHVKVIGVETFDADAFKRSVENGKRVTLKEAGLFADGTAVKVNGVESFRVASENVDDVVLVNKDEICAAIKDVFMDTRSIIEPSGALSVAGMKRYLSMHPPSRPDAAQVCVLSGANMDFDRLRFVAERADLGLNKEVFFSVSIPERAGSFEKLHNIISPRAITEFSYRYSDPDVANIYMSFNVKNRSVELPEVIRQISENGMAAEDISENELAKMHARYLIGGKAFVPNERIYRFEFPERPGALCKFLSTLKSQFSMSLFHYRNQGGDIASVLVGVQVTDDKRALIEDIFNSLGYVWVEETQNPVYQRYLRK</sequence>
<keyword evidence="7 12" id="KW-0412">Isoleucine biosynthesis</keyword>
<evidence type="ECO:0000256" key="9">
    <source>
        <dbReference type="ARBA" id="ARBA00022898"/>
    </source>
</evidence>
<dbReference type="UniPathway" id="UPA00047">
    <property type="reaction ID" value="UER00054"/>
</dbReference>
<dbReference type="GO" id="GO:0004794">
    <property type="term" value="F:threonine deaminase activity"/>
    <property type="evidence" value="ECO:0000318"/>
    <property type="project" value="GO_Central"/>
</dbReference>
<dbReference type="Pfam" id="PF00585">
    <property type="entry name" value="Thr_dehydrat_C"/>
    <property type="match status" value="2"/>
</dbReference>
<keyword evidence="10 12" id="KW-0456">Lyase</keyword>
<comment type="catalytic activity">
    <reaction evidence="1 12">
        <text>L-threonine = 2-oxobutanoate + NH4(+)</text>
        <dbReference type="Rhea" id="RHEA:22108"/>
        <dbReference type="ChEBI" id="CHEBI:16763"/>
        <dbReference type="ChEBI" id="CHEBI:28938"/>
        <dbReference type="ChEBI" id="CHEBI:57926"/>
        <dbReference type="EC" id="4.3.1.19"/>
    </reaction>
</comment>
<comment type="subunit">
    <text evidence="5">Homotetramer.</text>
</comment>
<evidence type="ECO:0000256" key="10">
    <source>
        <dbReference type="ARBA" id="ARBA00023239"/>
    </source>
</evidence>
<dbReference type="CDD" id="cd04906">
    <property type="entry name" value="ACT_ThrD-I_1"/>
    <property type="match status" value="1"/>
</dbReference>
<organism evidence="14 16">
    <name type="scientific">Schizosaccharomyces japonicus (strain yFS275 / FY16936)</name>
    <name type="common">Fission yeast</name>
    <dbReference type="NCBI Taxonomy" id="402676"/>
    <lineage>
        <taxon>Eukaryota</taxon>
        <taxon>Fungi</taxon>
        <taxon>Dikarya</taxon>
        <taxon>Ascomycota</taxon>
        <taxon>Taphrinomycotina</taxon>
        <taxon>Schizosaccharomycetes</taxon>
        <taxon>Schizosaccharomycetales</taxon>
        <taxon>Schizosaccharomycetaceae</taxon>
        <taxon>Schizosaccharomyces</taxon>
    </lineage>
</organism>
<evidence type="ECO:0000256" key="3">
    <source>
        <dbReference type="ARBA" id="ARBA00004810"/>
    </source>
</evidence>
<evidence type="ECO:0000256" key="5">
    <source>
        <dbReference type="ARBA" id="ARBA00011881"/>
    </source>
</evidence>
<dbReference type="PROSITE" id="PS00165">
    <property type="entry name" value="DEHYDRATASE_SER_THR"/>
    <property type="match status" value="1"/>
</dbReference>
<evidence type="ECO:0000313" key="14">
    <source>
        <dbReference type="EMBL" id="EEB05802.1"/>
    </source>
</evidence>
<dbReference type="GO" id="GO:0030170">
    <property type="term" value="F:pyridoxal phosphate binding"/>
    <property type="evidence" value="ECO:0007669"/>
    <property type="project" value="InterPro"/>
</dbReference>
<evidence type="ECO:0000313" key="15">
    <source>
        <dbReference type="JaponicusDB" id="SJAG_00830"/>
    </source>
</evidence>
<dbReference type="CDD" id="cd01562">
    <property type="entry name" value="Thr-dehyd"/>
    <property type="match status" value="1"/>
</dbReference>
<evidence type="ECO:0000256" key="6">
    <source>
        <dbReference type="ARBA" id="ARBA00022605"/>
    </source>
</evidence>
<dbReference type="AlphaFoldDB" id="B6JWQ1"/>
<reference evidence="14 16" key="1">
    <citation type="journal article" date="2011" name="Science">
        <title>Comparative functional genomics of the fission yeasts.</title>
        <authorList>
            <person name="Rhind N."/>
            <person name="Chen Z."/>
            <person name="Yassour M."/>
            <person name="Thompson D.A."/>
            <person name="Haas B.J."/>
            <person name="Habib N."/>
            <person name="Wapinski I."/>
            <person name="Roy S."/>
            <person name="Lin M.F."/>
            <person name="Heiman D.I."/>
            <person name="Young S.K."/>
            <person name="Furuya K."/>
            <person name="Guo Y."/>
            <person name="Pidoux A."/>
            <person name="Chen H.M."/>
            <person name="Robbertse B."/>
            <person name="Goldberg J.M."/>
            <person name="Aoki K."/>
            <person name="Bayne E.H."/>
            <person name="Berlin A.M."/>
            <person name="Desjardins C.A."/>
            <person name="Dobbs E."/>
            <person name="Dukaj L."/>
            <person name="Fan L."/>
            <person name="FitzGerald M.G."/>
            <person name="French C."/>
            <person name="Gujja S."/>
            <person name="Hansen K."/>
            <person name="Keifenheim D."/>
            <person name="Levin J.Z."/>
            <person name="Mosher R.A."/>
            <person name="Mueller C.A."/>
            <person name="Pfiffner J."/>
            <person name="Priest M."/>
            <person name="Russ C."/>
            <person name="Smialowska A."/>
            <person name="Swoboda P."/>
            <person name="Sykes S.M."/>
            <person name="Vaughn M."/>
            <person name="Vengrova S."/>
            <person name="Yoder R."/>
            <person name="Zeng Q."/>
            <person name="Allshire R."/>
            <person name="Baulcombe D."/>
            <person name="Birren B.W."/>
            <person name="Brown W."/>
            <person name="Ekwall K."/>
            <person name="Kellis M."/>
            <person name="Leatherwood J."/>
            <person name="Levin H."/>
            <person name="Margalit H."/>
            <person name="Martienssen R."/>
            <person name="Nieduszynski C.A."/>
            <person name="Spatafora J.W."/>
            <person name="Friedman N."/>
            <person name="Dalgaard J.Z."/>
            <person name="Baumann P."/>
            <person name="Niki H."/>
            <person name="Regev A."/>
            <person name="Nusbaum C."/>
        </authorList>
    </citation>
    <scope>NUCLEOTIDE SEQUENCE [LARGE SCALE GENOMIC DNA]</scope>
    <source>
        <strain evidence="16">yFS275 / FY16936</strain>
    </source>
</reference>
<dbReference type="PANTHER" id="PTHR48078">
    <property type="entry name" value="THREONINE DEHYDRATASE, MITOCHONDRIAL-RELATED"/>
    <property type="match status" value="1"/>
</dbReference>
<gene>
    <name evidence="15" type="primary">tda1</name>
    <name evidence="14" type="ORF">SJAG_00830</name>
</gene>
<dbReference type="Gene3D" id="3.40.50.1100">
    <property type="match status" value="2"/>
</dbReference>
<dbReference type="OrthoDB" id="4418812at2759"/>
<keyword evidence="16" id="KW-1185">Reference proteome</keyword>
<dbReference type="InterPro" id="IPR038110">
    <property type="entry name" value="TD_ACT-like_sf"/>
</dbReference>
<dbReference type="InterPro" id="IPR001926">
    <property type="entry name" value="TrpB-like_PALP"/>
</dbReference>
<dbReference type="NCBIfam" id="TIGR01124">
    <property type="entry name" value="ilvA_2Cterm"/>
    <property type="match status" value="1"/>
</dbReference>
<dbReference type="InterPro" id="IPR000634">
    <property type="entry name" value="Ser/Thr_deHydtase_PyrdxlP-BS"/>
</dbReference>
<dbReference type="eggNOG" id="KOG1250">
    <property type="taxonomic scope" value="Eukaryota"/>
</dbReference>
<accession>B6JWQ1</accession>
<evidence type="ECO:0000256" key="2">
    <source>
        <dbReference type="ARBA" id="ARBA00001933"/>
    </source>
</evidence>
<dbReference type="InterPro" id="IPR050147">
    <property type="entry name" value="Ser/Thr_Dehydratase"/>
</dbReference>
<feature type="domain" description="ACT-like" evidence="13">
    <location>
        <begin position="524"/>
        <end position="595"/>
    </location>
</feature>
<dbReference type="STRING" id="402676.B6JWQ1"/>
<keyword evidence="6 12" id="KW-0028">Amino-acid biosynthesis</keyword>
<dbReference type="OMA" id="TRFEYTK"/>
<evidence type="ECO:0000256" key="8">
    <source>
        <dbReference type="ARBA" id="ARBA00022737"/>
    </source>
</evidence>
<dbReference type="Pfam" id="PF00291">
    <property type="entry name" value="PALP"/>
    <property type="match status" value="1"/>
</dbReference>
<comment type="cofactor">
    <cofactor evidence="2 12">
        <name>pyridoxal 5'-phosphate</name>
        <dbReference type="ChEBI" id="CHEBI:597326"/>
    </cofactor>
</comment>
<dbReference type="GO" id="GO:1901705">
    <property type="term" value="P:L-isoleucine biosynthetic process"/>
    <property type="evidence" value="ECO:0007669"/>
    <property type="project" value="EnsemblFungi"/>
</dbReference>
<dbReference type="EMBL" id="KE651166">
    <property type="protein sequence ID" value="EEB05802.1"/>
    <property type="molecule type" value="Genomic_DNA"/>
</dbReference>
<dbReference type="EC" id="4.3.1.19" evidence="12"/>
<dbReference type="SUPFAM" id="SSF53686">
    <property type="entry name" value="Tryptophan synthase beta subunit-like PLP-dependent enzymes"/>
    <property type="match status" value="1"/>
</dbReference>
<dbReference type="Gene3D" id="3.40.1020.10">
    <property type="entry name" value="Biosynthetic Threonine Deaminase, Domain 3"/>
    <property type="match status" value="1"/>
</dbReference>
<evidence type="ECO:0000256" key="1">
    <source>
        <dbReference type="ARBA" id="ARBA00001274"/>
    </source>
</evidence>
<dbReference type="GO" id="GO:0006567">
    <property type="term" value="P:L-threonine catabolic process"/>
    <property type="evidence" value="ECO:0007669"/>
    <property type="project" value="EnsemblFungi"/>
</dbReference>
<dbReference type="GeneID" id="7048903"/>
<evidence type="ECO:0000259" key="13">
    <source>
        <dbReference type="PROSITE" id="PS51672"/>
    </source>
</evidence>